<protein>
    <submittedName>
        <fullName evidence="2">NYN domain-containing protein</fullName>
    </submittedName>
</protein>
<dbReference type="Proteomes" id="UP000284841">
    <property type="component" value="Unassembled WGS sequence"/>
</dbReference>
<dbReference type="AlphaFoldDB" id="A0A415E8C5"/>
<dbReference type="EMBL" id="QRMS01000001">
    <property type="protein sequence ID" value="RHJ89989.1"/>
    <property type="molecule type" value="Genomic_DNA"/>
</dbReference>
<evidence type="ECO:0000313" key="3">
    <source>
        <dbReference type="Proteomes" id="UP000284841"/>
    </source>
</evidence>
<name>A0A415E8C5_9FIRM</name>
<proteinExistence type="predicted"/>
<reference evidence="2 3" key="1">
    <citation type="submission" date="2018-08" db="EMBL/GenBank/DDBJ databases">
        <title>A genome reference for cultivated species of the human gut microbiota.</title>
        <authorList>
            <person name="Zou Y."/>
            <person name="Xue W."/>
            <person name="Luo G."/>
        </authorList>
    </citation>
    <scope>NUCLEOTIDE SEQUENCE [LARGE SCALE GENOMIC DNA]</scope>
    <source>
        <strain evidence="2 3">AM07-24</strain>
    </source>
</reference>
<evidence type="ECO:0000259" key="1">
    <source>
        <dbReference type="Pfam" id="PF01936"/>
    </source>
</evidence>
<comment type="caution">
    <text evidence="2">The sequence shown here is derived from an EMBL/GenBank/DDBJ whole genome shotgun (WGS) entry which is preliminary data.</text>
</comment>
<keyword evidence="3" id="KW-1185">Reference proteome</keyword>
<feature type="domain" description="NYN" evidence="1">
    <location>
        <begin position="12"/>
        <end position="58"/>
    </location>
</feature>
<gene>
    <name evidence="2" type="ORF">DW099_05410</name>
</gene>
<dbReference type="InterPro" id="IPR021139">
    <property type="entry name" value="NYN"/>
</dbReference>
<accession>A0A415E8C5</accession>
<dbReference type="Pfam" id="PF01936">
    <property type="entry name" value="NYN"/>
    <property type="match status" value="1"/>
</dbReference>
<sequence>MRRLLAFFPIPAGKNAVDFAIAVRAGCFAAIAEEAIVYLVSQDKDFQSIASAVKRETYADFQLRKIENVLQGYSKYPRDYEPAGHISIAVGGV</sequence>
<dbReference type="GO" id="GO:0004540">
    <property type="term" value="F:RNA nuclease activity"/>
    <property type="evidence" value="ECO:0007669"/>
    <property type="project" value="InterPro"/>
</dbReference>
<organism evidence="2 3">
    <name type="scientific">Emergencia timonensis</name>
    <dbReference type="NCBI Taxonomy" id="1776384"/>
    <lineage>
        <taxon>Bacteria</taxon>
        <taxon>Bacillati</taxon>
        <taxon>Bacillota</taxon>
        <taxon>Clostridia</taxon>
        <taxon>Peptostreptococcales</taxon>
        <taxon>Anaerovoracaceae</taxon>
        <taxon>Emergencia</taxon>
    </lineage>
</organism>
<dbReference type="RefSeq" id="WP_118334087.1">
    <property type="nucleotide sequence ID" value="NZ_AP025567.1"/>
</dbReference>
<evidence type="ECO:0000313" key="2">
    <source>
        <dbReference type="EMBL" id="RHJ89989.1"/>
    </source>
</evidence>